<dbReference type="InterPro" id="IPR050809">
    <property type="entry name" value="UgpAE/MalFG_permease"/>
</dbReference>
<sequence length="297" mass="33396">MVKRIKQFGYSKKAAPYLFILPFMLSFLIFFLYPVISIVQMSFQSVLPGMVEYIGAENYKNLLNPTFFKAVKNSLAYTLITLAVLIPVPMVLACMINSRKMVGKTFFKSALFVPTLTSVVVAGIIFRLLFAESDGALMNQIIGVFGKSPVKWLRNGTTGFMVLIFLAFWRWVGINLLYFLSGLQSIPEEIYESADLDGVNTWQKFRYITVPMLRPITTYVLTISIYGGLAMFTESYMLWAGNSSPNDMGLTIVGYLYRAGWEQNNMGFGSSIGVFLLVVTLAFNAVQMCVSNRKERA</sequence>
<feature type="transmembrane region" description="Helical" evidence="7">
    <location>
        <begin position="110"/>
        <end position="130"/>
    </location>
</feature>
<dbReference type="GO" id="GO:0055085">
    <property type="term" value="P:transmembrane transport"/>
    <property type="evidence" value="ECO:0007669"/>
    <property type="project" value="InterPro"/>
</dbReference>
<feature type="transmembrane region" description="Helical" evidence="7">
    <location>
        <begin position="216"/>
        <end position="239"/>
    </location>
</feature>
<evidence type="ECO:0000259" key="8">
    <source>
        <dbReference type="PROSITE" id="PS50928"/>
    </source>
</evidence>
<evidence type="ECO:0000256" key="2">
    <source>
        <dbReference type="ARBA" id="ARBA00022448"/>
    </source>
</evidence>
<feature type="domain" description="ABC transmembrane type-1" evidence="8">
    <location>
        <begin position="71"/>
        <end position="287"/>
    </location>
</feature>
<evidence type="ECO:0000313" key="9">
    <source>
        <dbReference type="EMBL" id="QBE97698.1"/>
    </source>
</evidence>
<evidence type="ECO:0000256" key="1">
    <source>
        <dbReference type="ARBA" id="ARBA00004651"/>
    </source>
</evidence>
<dbReference type="InterPro" id="IPR000515">
    <property type="entry name" value="MetI-like"/>
</dbReference>
<protein>
    <submittedName>
        <fullName evidence="9">L-arabinose transport system permease protein AraP</fullName>
    </submittedName>
</protein>
<comment type="subcellular location">
    <subcellularLocation>
        <location evidence="1 7">Cell membrane</location>
        <topology evidence="1 7">Multi-pass membrane protein</topology>
    </subcellularLocation>
</comment>
<evidence type="ECO:0000313" key="10">
    <source>
        <dbReference type="Proteomes" id="UP000289794"/>
    </source>
</evidence>
<dbReference type="Proteomes" id="UP000289794">
    <property type="component" value="Chromosome"/>
</dbReference>
<dbReference type="PANTHER" id="PTHR43227">
    <property type="entry name" value="BLL4140 PROTEIN"/>
    <property type="match status" value="1"/>
</dbReference>
<feature type="transmembrane region" description="Helical" evidence="7">
    <location>
        <begin position="160"/>
        <end position="180"/>
    </location>
</feature>
<gene>
    <name evidence="9" type="primary">araP_15</name>
    <name evidence="9" type="ORF">PMF13cell1_03261</name>
</gene>
<evidence type="ECO:0000256" key="4">
    <source>
        <dbReference type="ARBA" id="ARBA00022692"/>
    </source>
</evidence>
<keyword evidence="5 7" id="KW-1133">Transmembrane helix</keyword>
<feature type="transmembrane region" description="Helical" evidence="7">
    <location>
        <begin position="266"/>
        <end position="286"/>
    </location>
</feature>
<dbReference type="CDD" id="cd06261">
    <property type="entry name" value="TM_PBP2"/>
    <property type="match status" value="1"/>
</dbReference>
<dbReference type="KEGG" id="bpro:PMF13cell1_03261"/>
<proteinExistence type="inferred from homology"/>
<evidence type="ECO:0000256" key="5">
    <source>
        <dbReference type="ARBA" id="ARBA00022989"/>
    </source>
</evidence>
<name>A0A4V0Z7R3_9FIRM</name>
<dbReference type="PANTHER" id="PTHR43227:SF7">
    <property type="entry name" value="ARABINOOLIGOSACCHARIDES TRANSPORT SYSTEM PERMEASE PROTEIN ARAP"/>
    <property type="match status" value="1"/>
</dbReference>
<dbReference type="AlphaFoldDB" id="A0A4V0Z7R3"/>
<organism evidence="9 10">
    <name type="scientific">Blautia producta</name>
    <dbReference type="NCBI Taxonomy" id="33035"/>
    <lineage>
        <taxon>Bacteria</taxon>
        <taxon>Bacillati</taxon>
        <taxon>Bacillota</taxon>
        <taxon>Clostridia</taxon>
        <taxon>Lachnospirales</taxon>
        <taxon>Lachnospiraceae</taxon>
        <taxon>Blautia</taxon>
    </lineage>
</organism>
<evidence type="ECO:0000256" key="6">
    <source>
        <dbReference type="ARBA" id="ARBA00023136"/>
    </source>
</evidence>
<reference evidence="9 10" key="1">
    <citation type="submission" date="2019-01" db="EMBL/GenBank/DDBJ databases">
        <title>PMF-metabolizing Aryl O-demethylase.</title>
        <authorList>
            <person name="Kim M."/>
        </authorList>
    </citation>
    <scope>NUCLEOTIDE SEQUENCE [LARGE SCALE GENOMIC DNA]</scope>
    <source>
        <strain evidence="9 10">PMF1</strain>
    </source>
</reference>
<dbReference type="SUPFAM" id="SSF161098">
    <property type="entry name" value="MetI-like"/>
    <property type="match status" value="1"/>
</dbReference>
<feature type="transmembrane region" description="Helical" evidence="7">
    <location>
        <begin position="75"/>
        <end position="98"/>
    </location>
</feature>
<dbReference type="GO" id="GO:0005886">
    <property type="term" value="C:plasma membrane"/>
    <property type="evidence" value="ECO:0007669"/>
    <property type="project" value="UniProtKB-SubCell"/>
</dbReference>
<dbReference type="PROSITE" id="PS50928">
    <property type="entry name" value="ABC_TM1"/>
    <property type="match status" value="1"/>
</dbReference>
<feature type="transmembrane region" description="Helical" evidence="7">
    <location>
        <begin position="20"/>
        <end position="43"/>
    </location>
</feature>
<accession>A0A4V0Z7R3</accession>
<dbReference type="Pfam" id="PF00528">
    <property type="entry name" value="BPD_transp_1"/>
    <property type="match status" value="1"/>
</dbReference>
<dbReference type="RefSeq" id="WP_130181373.1">
    <property type="nucleotide sequence ID" value="NZ_CP035945.1"/>
</dbReference>
<evidence type="ECO:0000256" key="7">
    <source>
        <dbReference type="RuleBase" id="RU363032"/>
    </source>
</evidence>
<keyword evidence="6 7" id="KW-0472">Membrane</keyword>
<comment type="similarity">
    <text evidence="7">Belongs to the binding-protein-dependent transport system permease family.</text>
</comment>
<keyword evidence="3" id="KW-1003">Cell membrane</keyword>
<dbReference type="InterPro" id="IPR035906">
    <property type="entry name" value="MetI-like_sf"/>
</dbReference>
<keyword evidence="2 7" id="KW-0813">Transport</keyword>
<dbReference type="EMBL" id="CP035945">
    <property type="protein sequence ID" value="QBE97698.1"/>
    <property type="molecule type" value="Genomic_DNA"/>
</dbReference>
<keyword evidence="4 7" id="KW-0812">Transmembrane</keyword>
<evidence type="ECO:0000256" key="3">
    <source>
        <dbReference type="ARBA" id="ARBA00022475"/>
    </source>
</evidence>
<dbReference type="Gene3D" id="1.10.3720.10">
    <property type="entry name" value="MetI-like"/>
    <property type="match status" value="1"/>
</dbReference>